<dbReference type="InterPro" id="IPR035937">
    <property type="entry name" value="FPG_N"/>
</dbReference>
<dbReference type="InterPro" id="IPR010663">
    <property type="entry name" value="Znf_FPG/IleRS"/>
</dbReference>
<evidence type="ECO:0000256" key="10">
    <source>
        <dbReference type="ARBA" id="ARBA00023204"/>
    </source>
</evidence>
<evidence type="ECO:0000256" key="13">
    <source>
        <dbReference type="ARBA" id="ARBA00023295"/>
    </source>
</evidence>
<keyword evidence="8" id="KW-0862">Zinc</keyword>
<keyword evidence="18" id="KW-1185">Reference proteome</keyword>
<dbReference type="Gene3D" id="1.10.8.50">
    <property type="match status" value="1"/>
</dbReference>
<reference evidence="18" key="1">
    <citation type="journal article" date="2019" name="Int. J. Syst. Evol. Microbiol.">
        <title>The Global Catalogue of Microorganisms (GCM) 10K type strain sequencing project: providing services to taxonomists for standard genome sequencing and annotation.</title>
        <authorList>
            <consortium name="The Broad Institute Genomics Platform"/>
            <consortium name="The Broad Institute Genome Sequencing Center for Infectious Disease"/>
            <person name="Wu L."/>
            <person name="Ma J."/>
        </authorList>
    </citation>
    <scope>NUCLEOTIDE SEQUENCE [LARGE SCALE GENOMIC DNA]</scope>
    <source>
        <strain evidence="18">JCM 18126</strain>
    </source>
</reference>
<evidence type="ECO:0000313" key="17">
    <source>
        <dbReference type="EMBL" id="GAA4664333.1"/>
    </source>
</evidence>
<evidence type="ECO:0000313" key="18">
    <source>
        <dbReference type="Proteomes" id="UP001501195"/>
    </source>
</evidence>
<dbReference type="Proteomes" id="UP001501195">
    <property type="component" value="Unassembled WGS sequence"/>
</dbReference>
<evidence type="ECO:0000256" key="2">
    <source>
        <dbReference type="ARBA" id="ARBA00009409"/>
    </source>
</evidence>
<evidence type="ECO:0000256" key="8">
    <source>
        <dbReference type="ARBA" id="ARBA00022833"/>
    </source>
</evidence>
<dbReference type="InterPro" id="IPR000214">
    <property type="entry name" value="Znf_DNA_glyclase/AP_lyase"/>
</dbReference>
<dbReference type="SUPFAM" id="SSF46946">
    <property type="entry name" value="S13-like H2TH domain"/>
    <property type="match status" value="1"/>
</dbReference>
<dbReference type="PROSITE" id="PS51066">
    <property type="entry name" value="ZF_FPG_2"/>
    <property type="match status" value="1"/>
</dbReference>
<dbReference type="SUPFAM" id="SSF81624">
    <property type="entry name" value="N-terminal domain of MutM-like DNA repair proteins"/>
    <property type="match status" value="1"/>
</dbReference>
<feature type="domain" description="Formamidopyrimidine-DNA glycosylase catalytic" evidence="16">
    <location>
        <begin position="1"/>
        <end position="96"/>
    </location>
</feature>
<dbReference type="InterPro" id="IPR010979">
    <property type="entry name" value="Ribosomal_uS13-like_H2TH"/>
</dbReference>
<keyword evidence="5" id="KW-0227">DNA damage</keyword>
<dbReference type="CDD" id="cd08970">
    <property type="entry name" value="AcNei1_N"/>
    <property type="match status" value="1"/>
</dbReference>
<keyword evidence="11" id="KW-0456">Lyase</keyword>
<evidence type="ECO:0000259" key="15">
    <source>
        <dbReference type="PROSITE" id="PS51066"/>
    </source>
</evidence>
<accession>A0ABP8VK61</accession>
<evidence type="ECO:0000256" key="7">
    <source>
        <dbReference type="ARBA" id="ARBA00022801"/>
    </source>
</evidence>
<evidence type="ECO:0000256" key="11">
    <source>
        <dbReference type="ARBA" id="ARBA00023239"/>
    </source>
</evidence>
<evidence type="ECO:0000256" key="3">
    <source>
        <dbReference type="ARBA" id="ARBA00012720"/>
    </source>
</evidence>
<name>A0ABP8VK61_9ACTN</name>
<dbReference type="InterPro" id="IPR015886">
    <property type="entry name" value="H2TH_FPG"/>
</dbReference>
<protein>
    <recommendedName>
        <fullName evidence="3">DNA-(apurinic or apyrimidinic site) lyase</fullName>
        <ecNumber evidence="3">4.2.99.18</ecNumber>
    </recommendedName>
</protein>
<evidence type="ECO:0000256" key="1">
    <source>
        <dbReference type="ARBA" id="ARBA00001947"/>
    </source>
</evidence>
<dbReference type="Pfam" id="PF06827">
    <property type="entry name" value="zf-FPG_IleRS"/>
    <property type="match status" value="1"/>
</dbReference>
<evidence type="ECO:0000256" key="4">
    <source>
        <dbReference type="ARBA" id="ARBA00022723"/>
    </source>
</evidence>
<sequence>MPEGHTVHRNAAELGSRFAAGPVAVDSPQGRFAAGAALLDGTVLRGAEAHGKHLLLHFGPGRVLHVHLGLYGSWTTGDGQAPPVRGTVRARLRGTGGWAELRGPTACEVPDEGGEAALRARLGPDPLRADADPEAAWRRISRSRTVIGALLMQQDVVSGVGAIYRAEVLFRQGIDPYLPGRELARERWEAVWDDLVVMMTEGVRDGRIETTRPADREAARAVPGRGDRFYVFRRTGEPCRVCGTPVRHALLVARHLNWCPTCQPA</sequence>
<feature type="domain" description="FPG-type" evidence="15">
    <location>
        <begin position="230"/>
        <end position="264"/>
    </location>
</feature>
<dbReference type="Gene3D" id="3.20.190.10">
    <property type="entry name" value="MutM-like, N-terminal"/>
    <property type="match status" value="1"/>
</dbReference>
<keyword evidence="10" id="KW-0234">DNA repair</keyword>
<evidence type="ECO:0000256" key="12">
    <source>
        <dbReference type="ARBA" id="ARBA00023268"/>
    </source>
</evidence>
<keyword evidence="13" id="KW-0326">Glycosidase</keyword>
<evidence type="ECO:0000256" key="6">
    <source>
        <dbReference type="ARBA" id="ARBA00022771"/>
    </source>
</evidence>
<evidence type="ECO:0000256" key="14">
    <source>
        <dbReference type="PROSITE-ProRule" id="PRU00391"/>
    </source>
</evidence>
<gene>
    <name evidence="17" type="ORF">GCM10023225_35430</name>
</gene>
<keyword evidence="6 14" id="KW-0863">Zinc-finger</keyword>
<dbReference type="EC" id="4.2.99.18" evidence="3"/>
<dbReference type="Pfam" id="PF06831">
    <property type="entry name" value="H2TH"/>
    <property type="match status" value="1"/>
</dbReference>
<dbReference type="PROSITE" id="PS51068">
    <property type="entry name" value="FPG_CAT"/>
    <property type="match status" value="1"/>
</dbReference>
<dbReference type="Pfam" id="PF01149">
    <property type="entry name" value="Fapy_DNA_glyco"/>
    <property type="match status" value="1"/>
</dbReference>
<evidence type="ECO:0000259" key="16">
    <source>
        <dbReference type="PROSITE" id="PS51068"/>
    </source>
</evidence>
<dbReference type="InterPro" id="IPR012319">
    <property type="entry name" value="FPG_cat"/>
</dbReference>
<keyword evidence="12" id="KW-0511">Multifunctional enzyme</keyword>
<keyword evidence="4" id="KW-0479">Metal-binding</keyword>
<dbReference type="SMART" id="SM00898">
    <property type="entry name" value="Fapy_DNA_glyco"/>
    <property type="match status" value="1"/>
</dbReference>
<dbReference type="SUPFAM" id="SSF57716">
    <property type="entry name" value="Glucocorticoid receptor-like (DNA-binding domain)"/>
    <property type="match status" value="1"/>
</dbReference>
<proteinExistence type="inferred from homology"/>
<dbReference type="EMBL" id="BAABIL010000814">
    <property type="protein sequence ID" value="GAA4664333.1"/>
    <property type="molecule type" value="Genomic_DNA"/>
</dbReference>
<evidence type="ECO:0000256" key="5">
    <source>
        <dbReference type="ARBA" id="ARBA00022763"/>
    </source>
</evidence>
<dbReference type="RefSeq" id="WP_345714243.1">
    <property type="nucleotide sequence ID" value="NZ_BAABIL010000814.1"/>
</dbReference>
<dbReference type="PANTHER" id="PTHR42697">
    <property type="entry name" value="ENDONUCLEASE 8"/>
    <property type="match status" value="1"/>
</dbReference>
<comment type="cofactor">
    <cofactor evidence="1">
        <name>Zn(2+)</name>
        <dbReference type="ChEBI" id="CHEBI:29105"/>
    </cofactor>
</comment>
<dbReference type="PANTHER" id="PTHR42697:SF3">
    <property type="entry name" value="ENDONUCLEASE 8 1"/>
    <property type="match status" value="1"/>
</dbReference>
<keyword evidence="7" id="KW-0378">Hydrolase</keyword>
<organism evidence="17 18">
    <name type="scientific">Kineococcus glutinatus</name>
    <dbReference type="NCBI Taxonomy" id="1070872"/>
    <lineage>
        <taxon>Bacteria</taxon>
        <taxon>Bacillati</taxon>
        <taxon>Actinomycetota</taxon>
        <taxon>Actinomycetes</taxon>
        <taxon>Kineosporiales</taxon>
        <taxon>Kineosporiaceae</taxon>
        <taxon>Kineococcus</taxon>
    </lineage>
</organism>
<evidence type="ECO:0000256" key="9">
    <source>
        <dbReference type="ARBA" id="ARBA00023125"/>
    </source>
</evidence>
<comment type="caution">
    <text evidence="17">The sequence shown here is derived from an EMBL/GenBank/DDBJ whole genome shotgun (WGS) entry which is preliminary data.</text>
</comment>
<keyword evidence="9" id="KW-0238">DNA-binding</keyword>
<comment type="similarity">
    <text evidence="2">Belongs to the FPG family.</text>
</comment>
<dbReference type="SMART" id="SM01232">
    <property type="entry name" value="H2TH"/>
    <property type="match status" value="1"/>
</dbReference>